<keyword evidence="6" id="KW-0812">Transmembrane</keyword>
<keyword evidence="9" id="KW-0472">Membrane</keyword>
<evidence type="ECO:0000256" key="10">
    <source>
        <dbReference type="PIRNR" id="PIRNR015761"/>
    </source>
</evidence>
<keyword evidence="7 10" id="KW-0653">Protein transport</keyword>
<dbReference type="PIRSF" id="PIRSF015761">
    <property type="entry name" value="Protein_L"/>
    <property type="match status" value="1"/>
</dbReference>
<dbReference type="Pfam" id="PF12693">
    <property type="entry name" value="GspL_C"/>
    <property type="match status" value="1"/>
</dbReference>
<dbReference type="CDD" id="cd24017">
    <property type="entry name" value="ASKHA_T2SSL_N"/>
    <property type="match status" value="1"/>
</dbReference>
<feature type="domain" description="GspL cytoplasmic actin-ATPase-like" evidence="11">
    <location>
        <begin position="32"/>
        <end position="180"/>
    </location>
</feature>
<dbReference type="GO" id="GO:0005886">
    <property type="term" value="C:plasma membrane"/>
    <property type="evidence" value="ECO:0007669"/>
    <property type="project" value="UniProtKB-SubCell"/>
</dbReference>
<evidence type="ECO:0000313" key="13">
    <source>
        <dbReference type="EMBL" id="SED39690.1"/>
    </source>
</evidence>
<keyword evidence="8" id="KW-1133">Transmembrane helix</keyword>
<comment type="similarity">
    <text evidence="2 10">Belongs to the GSP L family.</text>
</comment>
<name>A0A1H5ADQ1_9PSED</name>
<dbReference type="NCBIfam" id="TIGR01709">
    <property type="entry name" value="typeII_sec_gspL"/>
    <property type="match status" value="1"/>
</dbReference>
<evidence type="ECO:0000256" key="9">
    <source>
        <dbReference type="ARBA" id="ARBA00023136"/>
    </source>
</evidence>
<keyword evidence="3 10" id="KW-0813">Transport</keyword>
<accession>A0A1H5ADQ1</accession>
<dbReference type="Gene3D" id="3.30.1360.100">
    <property type="entry name" value="General secretion pathway protein M, EpsM"/>
    <property type="match status" value="1"/>
</dbReference>
<evidence type="ECO:0000256" key="3">
    <source>
        <dbReference type="ARBA" id="ARBA00022448"/>
    </source>
</evidence>
<evidence type="ECO:0000259" key="12">
    <source>
        <dbReference type="Pfam" id="PF12693"/>
    </source>
</evidence>
<evidence type="ECO:0000259" key="11">
    <source>
        <dbReference type="Pfam" id="PF05134"/>
    </source>
</evidence>
<dbReference type="GO" id="GO:0015627">
    <property type="term" value="C:type II protein secretion system complex"/>
    <property type="evidence" value="ECO:0007669"/>
    <property type="project" value="InterPro"/>
</dbReference>
<protein>
    <recommendedName>
        <fullName evidence="10">Type II secretion system protein L</fullName>
        <shortName evidence="10">T2SS protein L</shortName>
    </recommendedName>
</protein>
<dbReference type="EMBL" id="FNTY01000001">
    <property type="protein sequence ID" value="SED39690.1"/>
    <property type="molecule type" value="Genomic_DNA"/>
</dbReference>
<gene>
    <name evidence="13" type="ORF">SAMN04490194_0267</name>
</gene>
<dbReference type="GO" id="GO:0015628">
    <property type="term" value="P:protein secretion by the type II secretion system"/>
    <property type="evidence" value="ECO:0007669"/>
    <property type="project" value="InterPro"/>
</dbReference>
<keyword evidence="5" id="KW-0997">Cell inner membrane</keyword>
<dbReference type="InterPro" id="IPR025691">
    <property type="entry name" value="GspL_pp_dom"/>
</dbReference>
<evidence type="ECO:0000256" key="5">
    <source>
        <dbReference type="ARBA" id="ARBA00022519"/>
    </source>
</evidence>
<dbReference type="Pfam" id="PF05134">
    <property type="entry name" value="T2SSL"/>
    <property type="match status" value="1"/>
</dbReference>
<dbReference type="RefSeq" id="WP_084323135.1">
    <property type="nucleotide sequence ID" value="NZ_FNTY01000001.1"/>
</dbReference>
<evidence type="ECO:0000256" key="2">
    <source>
        <dbReference type="ARBA" id="ARBA00005318"/>
    </source>
</evidence>
<keyword evidence="4" id="KW-1003">Cell membrane</keyword>
<dbReference type="InterPro" id="IPR043129">
    <property type="entry name" value="ATPase_NBD"/>
</dbReference>
<proteinExistence type="inferred from homology"/>
<dbReference type="Proteomes" id="UP000198985">
    <property type="component" value="Unassembled WGS sequence"/>
</dbReference>
<dbReference type="GO" id="GO:0009276">
    <property type="term" value="C:Gram-negative-bacterium-type cell wall"/>
    <property type="evidence" value="ECO:0007669"/>
    <property type="project" value="InterPro"/>
</dbReference>
<evidence type="ECO:0000256" key="6">
    <source>
        <dbReference type="ARBA" id="ARBA00022692"/>
    </source>
</evidence>
<comment type="function">
    <text evidence="10">Inner membrane component of the type II secretion system required for the energy-dependent secretion of extracellular factors such as proteases and toxins from the periplasm.</text>
</comment>
<dbReference type="SUPFAM" id="SSF53067">
    <property type="entry name" value="Actin-like ATPase domain"/>
    <property type="match status" value="1"/>
</dbReference>
<comment type="subcellular location">
    <subcellularLocation>
        <location evidence="1">Cell inner membrane</location>
        <topology evidence="1">Single-pass membrane protein</topology>
    </subcellularLocation>
</comment>
<evidence type="ECO:0000256" key="8">
    <source>
        <dbReference type="ARBA" id="ARBA00022989"/>
    </source>
</evidence>
<sequence>MNTWLYLNAEGLAEPSPDWPCCLWSSTGQRQHMPLKQVAQALNGQTVDLLLPMEMCSWVRSDPWPSRRQPAAQAIAFAVEDQLSDALEKLHLGIGARDRQRCYPVMVIGRERFAAVLALLTESDVGVRSVFVDADVLPGAEAVVVRWFGRWLIGGGMPARVAVSDDGLASLRPALPPDIRWIDERHDAVDVDQCLSLRHSQAINLLQGAFAPRSKRLPWHIGGLALLMLLLLTWGASATRIHFLEGETRRLYSQNEQRFKALYPDQSRIVDLATQLRVLQSQTAEPEKTRITGLVDLVEQVIGASHVEVRRIELRAGDGWKVQLTANSFAELEQLRERGRQQGVPVRVDSASKERNRVQATLVVEDNT</sequence>
<evidence type="ECO:0000313" key="14">
    <source>
        <dbReference type="Proteomes" id="UP000198985"/>
    </source>
</evidence>
<evidence type="ECO:0000256" key="7">
    <source>
        <dbReference type="ARBA" id="ARBA00022927"/>
    </source>
</evidence>
<dbReference type="Gene3D" id="3.30.420.380">
    <property type="match status" value="1"/>
</dbReference>
<evidence type="ECO:0000256" key="1">
    <source>
        <dbReference type="ARBA" id="ARBA00004377"/>
    </source>
</evidence>
<dbReference type="InterPro" id="IPR024230">
    <property type="entry name" value="GspL_cyto_dom"/>
</dbReference>
<feature type="domain" description="GspL periplasmic" evidence="12">
    <location>
        <begin position="216"/>
        <end position="365"/>
    </location>
</feature>
<dbReference type="InterPro" id="IPR007812">
    <property type="entry name" value="T2SS_protein-GspL"/>
</dbReference>
<evidence type="ECO:0000256" key="4">
    <source>
        <dbReference type="ARBA" id="ARBA00022475"/>
    </source>
</evidence>
<reference evidence="13 14" key="1">
    <citation type="submission" date="2016-10" db="EMBL/GenBank/DDBJ databases">
        <authorList>
            <person name="de Groot N.N."/>
        </authorList>
    </citation>
    <scope>NUCLEOTIDE SEQUENCE [LARGE SCALE GENOMIC DNA]</scope>
    <source>
        <strain evidence="13 14">BS3662</strain>
    </source>
</reference>
<organism evidence="13 14">
    <name type="scientific">Pseudomonas migulae</name>
    <dbReference type="NCBI Taxonomy" id="78543"/>
    <lineage>
        <taxon>Bacteria</taxon>
        <taxon>Pseudomonadati</taxon>
        <taxon>Pseudomonadota</taxon>
        <taxon>Gammaproteobacteria</taxon>
        <taxon>Pseudomonadales</taxon>
        <taxon>Pseudomonadaceae</taxon>
        <taxon>Pseudomonas</taxon>
    </lineage>
</organism>
<dbReference type="AlphaFoldDB" id="A0A1H5ADQ1"/>